<evidence type="ECO:0000256" key="12">
    <source>
        <dbReference type="ARBA" id="ARBA00023157"/>
    </source>
</evidence>
<accession>A0A3R9P314</accession>
<dbReference type="InterPro" id="IPR003406">
    <property type="entry name" value="Glyco_trans_14"/>
</dbReference>
<comment type="subcellular location">
    <subcellularLocation>
        <location evidence="2">Endoplasmic reticulum membrane</location>
        <topology evidence="2">Single-pass type II membrane protein</topology>
    </subcellularLocation>
    <subcellularLocation>
        <location evidence="1">Golgi apparatus membrane</location>
        <topology evidence="1">Single-pass type II membrane protein</topology>
    </subcellularLocation>
</comment>
<dbReference type="GO" id="GO:0050650">
    <property type="term" value="P:chondroitin sulfate proteoglycan biosynthetic process"/>
    <property type="evidence" value="ECO:0007669"/>
    <property type="project" value="TreeGrafter"/>
</dbReference>
<gene>
    <name evidence="15" type="ORF">EI291_10905</name>
</gene>
<keyword evidence="9" id="KW-1133">Transmembrane helix</keyword>
<sequence>MRIANFLLLHHAPAQADRLLKALCHPRMDNFLHVDLKSDQSLFAFLARRPQVQFLRRRFVINWGGFGLTQALLAGLREILAHPARYEFINLLSGQDYPLRPLTELYDFLAAHPGHSFVQAEPMGSPWWQLNRARLERYHLTDAPALPGRYVVQRALNAVLPRRQFPLSGYTVYGGNMSCWYTLSRAAAEYLVNFFAVHQELHQFGRLSWGSDEFLVATVLYNSPLRETLHNNSLRYIDWSTGGAHPRLLTSADLPGMLASGCFWGRKFNLDTNSAVLDALDAHCQVAQDALMGLPVD</sequence>
<evidence type="ECO:0000256" key="4">
    <source>
        <dbReference type="ARBA" id="ARBA00022679"/>
    </source>
</evidence>
<evidence type="ECO:0000256" key="1">
    <source>
        <dbReference type="ARBA" id="ARBA00004323"/>
    </source>
</evidence>
<evidence type="ECO:0000256" key="11">
    <source>
        <dbReference type="ARBA" id="ARBA00023136"/>
    </source>
</evidence>
<evidence type="ECO:0000256" key="14">
    <source>
        <dbReference type="ARBA" id="ARBA00042865"/>
    </source>
</evidence>
<dbReference type="OrthoDB" id="7943907at2"/>
<evidence type="ECO:0000313" key="15">
    <source>
        <dbReference type="EMBL" id="RSK49057.1"/>
    </source>
</evidence>
<keyword evidence="16" id="KW-1185">Reference proteome</keyword>
<reference evidence="15 16" key="1">
    <citation type="submission" date="2018-12" db="EMBL/GenBank/DDBJ databases">
        <authorList>
            <person name="Feng G."/>
            <person name="Zhu H."/>
        </authorList>
    </citation>
    <scope>NUCLEOTIDE SEQUENCE [LARGE SCALE GENOMIC DNA]</scope>
    <source>
        <strain evidence="15 16">KCTC 12533</strain>
    </source>
</reference>
<dbReference type="Proteomes" id="UP000273500">
    <property type="component" value="Unassembled WGS sequence"/>
</dbReference>
<evidence type="ECO:0000256" key="2">
    <source>
        <dbReference type="ARBA" id="ARBA00004648"/>
    </source>
</evidence>
<keyword evidence="12" id="KW-1015">Disulfide bond</keyword>
<evidence type="ECO:0000256" key="3">
    <source>
        <dbReference type="ARBA" id="ARBA00022676"/>
    </source>
</evidence>
<evidence type="ECO:0000256" key="9">
    <source>
        <dbReference type="ARBA" id="ARBA00022989"/>
    </source>
</evidence>
<dbReference type="PANTHER" id="PTHR46025">
    <property type="entry name" value="XYLOSYLTRANSFERASE OXT"/>
    <property type="match status" value="1"/>
</dbReference>
<proteinExistence type="predicted"/>
<keyword evidence="10" id="KW-0333">Golgi apparatus</keyword>
<dbReference type="GO" id="GO:0046872">
    <property type="term" value="F:metal ion binding"/>
    <property type="evidence" value="ECO:0007669"/>
    <property type="project" value="UniProtKB-KW"/>
</dbReference>
<dbReference type="GO" id="GO:0030158">
    <property type="term" value="F:protein xylosyltransferase activity"/>
    <property type="evidence" value="ECO:0007669"/>
    <property type="project" value="InterPro"/>
</dbReference>
<evidence type="ECO:0000256" key="6">
    <source>
        <dbReference type="ARBA" id="ARBA00022723"/>
    </source>
</evidence>
<evidence type="ECO:0000256" key="5">
    <source>
        <dbReference type="ARBA" id="ARBA00022692"/>
    </source>
</evidence>
<keyword evidence="8" id="KW-0735">Signal-anchor</keyword>
<evidence type="ECO:0000256" key="7">
    <source>
        <dbReference type="ARBA" id="ARBA00022824"/>
    </source>
</evidence>
<dbReference type="AlphaFoldDB" id="A0A3R9P314"/>
<keyword evidence="11" id="KW-0472">Membrane</keyword>
<dbReference type="GO" id="GO:0015012">
    <property type="term" value="P:heparan sulfate proteoglycan biosynthetic process"/>
    <property type="evidence" value="ECO:0007669"/>
    <property type="project" value="TreeGrafter"/>
</dbReference>
<keyword evidence="13" id="KW-0325">Glycoprotein</keyword>
<dbReference type="Pfam" id="PF02485">
    <property type="entry name" value="Branch"/>
    <property type="match status" value="1"/>
</dbReference>
<dbReference type="InterPro" id="IPR043538">
    <property type="entry name" value="XYLT"/>
</dbReference>
<evidence type="ECO:0000256" key="10">
    <source>
        <dbReference type="ARBA" id="ARBA00023034"/>
    </source>
</evidence>
<keyword evidence="5" id="KW-0812">Transmembrane</keyword>
<keyword evidence="4 15" id="KW-0808">Transferase</keyword>
<evidence type="ECO:0000313" key="16">
    <source>
        <dbReference type="Proteomes" id="UP000273500"/>
    </source>
</evidence>
<dbReference type="EMBL" id="RWIT01000004">
    <property type="protein sequence ID" value="RSK49057.1"/>
    <property type="molecule type" value="Genomic_DNA"/>
</dbReference>
<keyword evidence="3" id="KW-0328">Glycosyltransferase</keyword>
<dbReference type="PANTHER" id="PTHR46025:SF3">
    <property type="entry name" value="XYLOSYLTRANSFERASE OXT"/>
    <property type="match status" value="1"/>
</dbReference>
<organism evidence="15 16">
    <name type="scientific">Hymenobacter rigui</name>
    <dbReference type="NCBI Taxonomy" id="334424"/>
    <lineage>
        <taxon>Bacteria</taxon>
        <taxon>Pseudomonadati</taxon>
        <taxon>Bacteroidota</taxon>
        <taxon>Cytophagia</taxon>
        <taxon>Cytophagales</taxon>
        <taxon>Hymenobacteraceae</taxon>
        <taxon>Hymenobacter</taxon>
    </lineage>
</organism>
<evidence type="ECO:0000256" key="8">
    <source>
        <dbReference type="ARBA" id="ARBA00022968"/>
    </source>
</evidence>
<dbReference type="GO" id="GO:0016020">
    <property type="term" value="C:membrane"/>
    <property type="evidence" value="ECO:0007669"/>
    <property type="project" value="InterPro"/>
</dbReference>
<keyword evidence="7" id="KW-0256">Endoplasmic reticulum</keyword>
<protein>
    <recommendedName>
        <fullName evidence="14">Peptide O-xylosyltransferase</fullName>
    </recommendedName>
</protein>
<keyword evidence="6" id="KW-0479">Metal-binding</keyword>
<evidence type="ECO:0000256" key="13">
    <source>
        <dbReference type="ARBA" id="ARBA00023180"/>
    </source>
</evidence>
<dbReference type="RefSeq" id="WP_125419843.1">
    <property type="nucleotide sequence ID" value="NZ_RWIT01000004.1"/>
</dbReference>
<comment type="caution">
    <text evidence="15">The sequence shown here is derived from an EMBL/GenBank/DDBJ whole genome shotgun (WGS) entry which is preliminary data.</text>
</comment>
<name>A0A3R9P314_9BACT</name>